<comment type="similarity">
    <text evidence="2 11">Belongs to the Wnt family.</text>
</comment>
<dbReference type="GO" id="GO:0030182">
    <property type="term" value="P:neuron differentiation"/>
    <property type="evidence" value="ECO:0007669"/>
    <property type="project" value="TreeGrafter"/>
</dbReference>
<evidence type="ECO:0000256" key="9">
    <source>
        <dbReference type="ARBA" id="ARBA00023180"/>
    </source>
</evidence>
<dbReference type="GO" id="GO:0045165">
    <property type="term" value="P:cell fate commitment"/>
    <property type="evidence" value="ECO:0007669"/>
    <property type="project" value="TreeGrafter"/>
</dbReference>
<dbReference type="CDD" id="cd19344">
    <property type="entry name" value="Wnt_Wnt16"/>
    <property type="match status" value="1"/>
</dbReference>
<evidence type="ECO:0000256" key="11">
    <source>
        <dbReference type="RuleBase" id="RU003500"/>
    </source>
</evidence>
<name>S7NSE6_MYOBR</name>
<dbReference type="PRINTS" id="PR01895">
    <property type="entry name" value="WNT16PROTEIN"/>
</dbReference>
<dbReference type="Proteomes" id="UP000052978">
    <property type="component" value="Unassembled WGS sequence"/>
</dbReference>
<evidence type="ECO:0000313" key="13">
    <source>
        <dbReference type="EMBL" id="EPQ19750.1"/>
    </source>
</evidence>
<keyword evidence="4" id="KW-0964">Secreted</keyword>
<protein>
    <recommendedName>
        <fullName evidence="11">Protein Wnt</fullName>
    </recommendedName>
</protein>
<dbReference type="FunFam" id="3.30.2460.20:FF:000001">
    <property type="entry name" value="Wnt homolog"/>
    <property type="match status" value="1"/>
</dbReference>
<sequence length="388" mass="43190">MKAELHLQQLLTLECEGSSRISRTHVSSRAREESLQILPPPPRTAPSEGGEAAESPSRFWPSFYVVCKEEESAGELGAGELTSGLAGLGAGRAEEEWLGLRESMRGPWTERRSWDCPACARCGQPCSRCSPAGPKETGCTKETAFIYAVMAAGLVHAVTRSCSAGNMTECSCDTTLQNGGSASEGWHWGGCSDDVQYGMWFSRKFLDFPIRNTTGRESKVLLAMNLHNNEAGRQAVAKLMSVDCRCHGVSGSCAVKTCWKTMSSFEKIGHFLKDKYEHSVQVSDKIKRKMRRREKDQRKVPIRKEDLLYIHKSPNYCVEDKKIGIPGTQGRECNRTSEGTGGCNLLCCGRGYNTHVVRHVERCECKFIWCCYVRCRRCESMTDVHTCK</sequence>
<accession>S7NSE6</accession>
<evidence type="ECO:0000256" key="1">
    <source>
        <dbReference type="ARBA" id="ARBA00004498"/>
    </source>
</evidence>
<comment type="function">
    <text evidence="11">Ligand for members of the frizzled family of seven transmembrane receptors.</text>
</comment>
<organism evidence="13 14">
    <name type="scientific">Myotis brandtii</name>
    <name type="common">Brandt's bat</name>
    <dbReference type="NCBI Taxonomy" id="109478"/>
    <lineage>
        <taxon>Eukaryota</taxon>
        <taxon>Metazoa</taxon>
        <taxon>Chordata</taxon>
        <taxon>Craniata</taxon>
        <taxon>Vertebrata</taxon>
        <taxon>Euteleostomi</taxon>
        <taxon>Mammalia</taxon>
        <taxon>Eutheria</taxon>
        <taxon>Laurasiatheria</taxon>
        <taxon>Chiroptera</taxon>
        <taxon>Yangochiroptera</taxon>
        <taxon>Vespertilionidae</taxon>
        <taxon>Myotis</taxon>
    </lineage>
</organism>
<dbReference type="PANTHER" id="PTHR12027">
    <property type="entry name" value="WNT RELATED"/>
    <property type="match status" value="1"/>
</dbReference>
<dbReference type="GO" id="GO:0005125">
    <property type="term" value="F:cytokine activity"/>
    <property type="evidence" value="ECO:0007669"/>
    <property type="project" value="TreeGrafter"/>
</dbReference>
<evidence type="ECO:0000256" key="5">
    <source>
        <dbReference type="ARBA" id="ARBA00022530"/>
    </source>
</evidence>
<dbReference type="GO" id="GO:0005109">
    <property type="term" value="F:frizzled binding"/>
    <property type="evidence" value="ECO:0007669"/>
    <property type="project" value="TreeGrafter"/>
</dbReference>
<keyword evidence="7" id="KW-0732">Signal</keyword>
<reference evidence="13 14" key="1">
    <citation type="journal article" date="2013" name="Nat. Commun.">
        <title>Genome analysis reveals insights into physiology and longevity of the Brandt's bat Myotis brandtii.</title>
        <authorList>
            <person name="Seim I."/>
            <person name="Fang X."/>
            <person name="Xiong Z."/>
            <person name="Lobanov A.V."/>
            <person name="Huang Z."/>
            <person name="Ma S."/>
            <person name="Feng Y."/>
            <person name="Turanov A.A."/>
            <person name="Zhu Y."/>
            <person name="Lenz T.L."/>
            <person name="Gerashchenko M.V."/>
            <person name="Fan D."/>
            <person name="Hee Yim S."/>
            <person name="Yao X."/>
            <person name="Jordan D."/>
            <person name="Xiong Y."/>
            <person name="Ma Y."/>
            <person name="Lyapunov A.N."/>
            <person name="Chen G."/>
            <person name="Kulakova O.I."/>
            <person name="Sun Y."/>
            <person name="Lee S.G."/>
            <person name="Bronson R.T."/>
            <person name="Moskalev A.A."/>
            <person name="Sunyaev S.R."/>
            <person name="Zhang G."/>
            <person name="Krogh A."/>
            <person name="Wang J."/>
            <person name="Gladyshev V.N."/>
        </authorList>
    </citation>
    <scope>NUCLEOTIDE SEQUENCE [LARGE SCALE GENOMIC DNA]</scope>
</reference>
<dbReference type="AlphaFoldDB" id="S7NSE6"/>
<evidence type="ECO:0000256" key="10">
    <source>
        <dbReference type="ARBA" id="ARBA00023288"/>
    </source>
</evidence>
<dbReference type="InterPro" id="IPR005817">
    <property type="entry name" value="Wnt"/>
</dbReference>
<dbReference type="InterPro" id="IPR013304">
    <property type="entry name" value="Wnt16"/>
</dbReference>
<dbReference type="Pfam" id="PF00110">
    <property type="entry name" value="wnt"/>
    <property type="match status" value="1"/>
</dbReference>
<feature type="region of interest" description="Disordered" evidence="12">
    <location>
        <begin position="20"/>
        <end position="55"/>
    </location>
</feature>
<keyword evidence="9" id="KW-0325">Glycoprotein</keyword>
<proteinExistence type="inferred from homology"/>
<evidence type="ECO:0000256" key="8">
    <source>
        <dbReference type="ARBA" id="ARBA00023157"/>
    </source>
</evidence>
<dbReference type="InterPro" id="IPR018161">
    <property type="entry name" value="Wnt_CS"/>
</dbReference>
<keyword evidence="3 11" id="KW-0217">Developmental protein</keyword>
<comment type="subcellular location">
    <subcellularLocation>
        <location evidence="1 11">Secreted</location>
        <location evidence="1 11">Extracellular space</location>
        <location evidence="1 11">Extracellular matrix</location>
    </subcellularLocation>
</comment>
<keyword evidence="6 11" id="KW-0879">Wnt signaling pathway</keyword>
<dbReference type="EMBL" id="KE164725">
    <property type="protein sequence ID" value="EPQ19750.1"/>
    <property type="molecule type" value="Genomic_DNA"/>
</dbReference>
<evidence type="ECO:0000313" key="14">
    <source>
        <dbReference type="Proteomes" id="UP000052978"/>
    </source>
</evidence>
<evidence type="ECO:0000256" key="2">
    <source>
        <dbReference type="ARBA" id="ARBA00005683"/>
    </source>
</evidence>
<keyword evidence="8" id="KW-1015">Disulfide bond</keyword>
<dbReference type="PROSITE" id="PS00246">
    <property type="entry name" value="WNT1"/>
    <property type="match status" value="1"/>
</dbReference>
<evidence type="ECO:0000256" key="4">
    <source>
        <dbReference type="ARBA" id="ARBA00022525"/>
    </source>
</evidence>
<dbReference type="SMART" id="SM00097">
    <property type="entry name" value="WNT1"/>
    <property type="match status" value="1"/>
</dbReference>
<keyword evidence="14" id="KW-1185">Reference proteome</keyword>
<dbReference type="Gene3D" id="3.30.2460.20">
    <property type="match status" value="1"/>
</dbReference>
<evidence type="ECO:0000256" key="6">
    <source>
        <dbReference type="ARBA" id="ARBA00022687"/>
    </source>
</evidence>
<dbReference type="GO" id="GO:0060070">
    <property type="term" value="P:canonical Wnt signaling pathway"/>
    <property type="evidence" value="ECO:0007669"/>
    <property type="project" value="TreeGrafter"/>
</dbReference>
<dbReference type="PRINTS" id="PR01349">
    <property type="entry name" value="WNTPROTEIN"/>
</dbReference>
<dbReference type="PANTHER" id="PTHR12027:SF70">
    <property type="entry name" value="PROTEIN WNT-16"/>
    <property type="match status" value="1"/>
</dbReference>
<evidence type="ECO:0000256" key="12">
    <source>
        <dbReference type="SAM" id="MobiDB-lite"/>
    </source>
</evidence>
<dbReference type="GO" id="GO:0005615">
    <property type="term" value="C:extracellular space"/>
    <property type="evidence" value="ECO:0007669"/>
    <property type="project" value="TreeGrafter"/>
</dbReference>
<dbReference type="InterPro" id="IPR043158">
    <property type="entry name" value="Wnt_C"/>
</dbReference>
<evidence type="ECO:0000256" key="3">
    <source>
        <dbReference type="ARBA" id="ARBA00022473"/>
    </source>
</evidence>
<keyword evidence="5" id="KW-0272">Extracellular matrix</keyword>
<keyword evidence="10" id="KW-0449">Lipoprotein</keyword>
<gene>
    <name evidence="13" type="ORF">D623_10010856</name>
</gene>
<evidence type="ECO:0000256" key="7">
    <source>
        <dbReference type="ARBA" id="ARBA00022729"/>
    </source>
</evidence>